<evidence type="ECO:0000313" key="4">
    <source>
        <dbReference type="EMBL" id="GFG31109.1"/>
    </source>
</evidence>
<dbReference type="Pfam" id="PF23389">
    <property type="entry name" value="Beta-prop_WDR19_1st"/>
    <property type="match status" value="1"/>
</dbReference>
<evidence type="ECO:0000256" key="2">
    <source>
        <dbReference type="ARBA" id="ARBA00022737"/>
    </source>
</evidence>
<organism evidence="4 5">
    <name type="scientific">Coptotermes formosanus</name>
    <name type="common">Formosan subterranean termite</name>
    <dbReference type="NCBI Taxonomy" id="36987"/>
    <lineage>
        <taxon>Eukaryota</taxon>
        <taxon>Metazoa</taxon>
        <taxon>Ecdysozoa</taxon>
        <taxon>Arthropoda</taxon>
        <taxon>Hexapoda</taxon>
        <taxon>Insecta</taxon>
        <taxon>Pterygota</taxon>
        <taxon>Neoptera</taxon>
        <taxon>Polyneoptera</taxon>
        <taxon>Dictyoptera</taxon>
        <taxon>Blattodea</taxon>
        <taxon>Blattoidea</taxon>
        <taxon>Termitoidae</taxon>
        <taxon>Rhinotermitidae</taxon>
        <taxon>Coptotermes</taxon>
    </lineage>
</organism>
<dbReference type="AlphaFoldDB" id="A0A6L2PEZ9"/>
<gene>
    <name evidence="4" type="ORF">Cfor_04608</name>
</gene>
<dbReference type="GO" id="GO:0005929">
    <property type="term" value="C:cilium"/>
    <property type="evidence" value="ECO:0007669"/>
    <property type="project" value="TreeGrafter"/>
</dbReference>
<dbReference type="OrthoDB" id="10250638at2759"/>
<dbReference type="InterPro" id="IPR040379">
    <property type="entry name" value="WDR19/dyf-2"/>
</dbReference>
<feature type="domain" description="WDR19 first beta-propeller" evidence="3">
    <location>
        <begin position="18"/>
        <end position="93"/>
    </location>
</feature>
<dbReference type="PANTHER" id="PTHR14920:SF0">
    <property type="entry name" value="WD REPEAT DOMAIN 19"/>
    <property type="match status" value="1"/>
</dbReference>
<dbReference type="GO" id="GO:0035721">
    <property type="term" value="P:intraciliary retrograde transport"/>
    <property type="evidence" value="ECO:0007669"/>
    <property type="project" value="InterPro"/>
</dbReference>
<dbReference type="GO" id="GO:0030991">
    <property type="term" value="C:intraciliary transport particle A"/>
    <property type="evidence" value="ECO:0007669"/>
    <property type="project" value="TreeGrafter"/>
</dbReference>
<dbReference type="PANTHER" id="PTHR14920">
    <property type="entry name" value="OSMOTIC AVOIDANCE ABNORMAL PROTEIN 1/WD REPEAT MEMBRANE PROTEIN"/>
    <property type="match status" value="1"/>
</dbReference>
<dbReference type="EMBL" id="BLKM01000280">
    <property type="protein sequence ID" value="GFG31109.1"/>
    <property type="molecule type" value="Genomic_DNA"/>
</dbReference>
<dbReference type="Gene3D" id="2.130.10.10">
    <property type="entry name" value="YVTN repeat-like/Quinoprotein amine dehydrogenase"/>
    <property type="match status" value="1"/>
</dbReference>
<dbReference type="InterPro" id="IPR057855">
    <property type="entry name" value="Beta-prop_WDR19_1st"/>
</dbReference>
<sequence length="93" mass="10069">MNNSLTDYVWGIMGYVGRACTGFGWDVDGDLLAIITSSSPHVILWDANTGKKSQVDTGLRDAMSCVRWSKRGSMLAVGTARGNLTIYNHSTAK</sequence>
<keyword evidence="1" id="KW-0853">WD repeat</keyword>
<dbReference type="SUPFAM" id="SSF50960">
    <property type="entry name" value="TolB, C-terminal domain"/>
    <property type="match status" value="1"/>
</dbReference>
<reference evidence="5" key="1">
    <citation type="submission" date="2020-01" db="EMBL/GenBank/DDBJ databases">
        <title>Draft genome sequence of the Termite Coptotermes fromosanus.</title>
        <authorList>
            <person name="Itakura S."/>
            <person name="Yosikawa Y."/>
            <person name="Umezawa K."/>
        </authorList>
    </citation>
    <scope>NUCLEOTIDE SEQUENCE [LARGE SCALE GENOMIC DNA]</scope>
</reference>
<dbReference type="Proteomes" id="UP000502823">
    <property type="component" value="Unassembled WGS sequence"/>
</dbReference>
<evidence type="ECO:0000256" key="1">
    <source>
        <dbReference type="ARBA" id="ARBA00022574"/>
    </source>
</evidence>
<comment type="caution">
    <text evidence="4">The sequence shown here is derived from an EMBL/GenBank/DDBJ whole genome shotgun (WGS) entry which is preliminary data.</text>
</comment>
<name>A0A6L2PEZ9_COPFO</name>
<dbReference type="InParanoid" id="A0A6L2PEZ9"/>
<keyword evidence="2" id="KW-0677">Repeat</keyword>
<dbReference type="GO" id="GO:0060271">
    <property type="term" value="P:cilium assembly"/>
    <property type="evidence" value="ECO:0007669"/>
    <property type="project" value="TreeGrafter"/>
</dbReference>
<evidence type="ECO:0000313" key="5">
    <source>
        <dbReference type="Proteomes" id="UP000502823"/>
    </source>
</evidence>
<dbReference type="InterPro" id="IPR015943">
    <property type="entry name" value="WD40/YVTN_repeat-like_dom_sf"/>
</dbReference>
<evidence type="ECO:0000259" key="3">
    <source>
        <dbReference type="Pfam" id="PF23389"/>
    </source>
</evidence>
<protein>
    <recommendedName>
        <fullName evidence="3">WDR19 first beta-propeller domain-containing protein</fullName>
    </recommendedName>
</protein>
<accession>A0A6L2PEZ9</accession>
<keyword evidence="5" id="KW-1185">Reference proteome</keyword>
<proteinExistence type="predicted"/>